<evidence type="ECO:0000256" key="1">
    <source>
        <dbReference type="ARBA" id="ARBA00004651"/>
    </source>
</evidence>
<evidence type="ECO:0000256" key="4">
    <source>
        <dbReference type="ARBA" id="ARBA00022692"/>
    </source>
</evidence>
<comment type="subcellular location">
    <subcellularLocation>
        <location evidence="1">Cell membrane</location>
        <topology evidence="1">Multi-pass membrane protein</topology>
    </subcellularLocation>
</comment>
<evidence type="ECO:0000256" key="6">
    <source>
        <dbReference type="ARBA" id="ARBA00022840"/>
    </source>
</evidence>
<dbReference type="SUPFAM" id="SSF52540">
    <property type="entry name" value="P-loop containing nucleoside triphosphate hydrolases"/>
    <property type="match status" value="1"/>
</dbReference>
<feature type="domain" description="ABC transporter" evidence="10">
    <location>
        <begin position="374"/>
        <end position="605"/>
    </location>
</feature>
<dbReference type="InterPro" id="IPR027417">
    <property type="entry name" value="P-loop_NTPase"/>
</dbReference>
<dbReference type="CDD" id="cd03219">
    <property type="entry name" value="ABC_Mj1267_LivG_branched"/>
    <property type="match status" value="1"/>
</dbReference>
<evidence type="ECO:0000256" key="7">
    <source>
        <dbReference type="ARBA" id="ARBA00022989"/>
    </source>
</evidence>
<keyword evidence="3" id="KW-1003">Cell membrane</keyword>
<dbReference type="Pfam" id="PF00005">
    <property type="entry name" value="ABC_tran"/>
    <property type="match status" value="1"/>
</dbReference>
<dbReference type="Pfam" id="PF02653">
    <property type="entry name" value="BPD_transp_2"/>
    <property type="match status" value="1"/>
</dbReference>
<gene>
    <name evidence="11" type="ORF">GCM10010191_07460</name>
</gene>
<reference evidence="12" key="1">
    <citation type="journal article" date="2019" name="Int. J. Syst. Evol. Microbiol.">
        <title>The Global Catalogue of Microorganisms (GCM) 10K type strain sequencing project: providing services to taxonomists for standard genome sequencing and annotation.</title>
        <authorList>
            <consortium name="The Broad Institute Genomics Platform"/>
            <consortium name="The Broad Institute Genome Sequencing Center for Infectious Disease"/>
            <person name="Wu L."/>
            <person name="Ma J."/>
        </authorList>
    </citation>
    <scope>NUCLEOTIDE SEQUENCE [LARGE SCALE GENOMIC DNA]</scope>
    <source>
        <strain evidence="12">JCM 3325</strain>
    </source>
</reference>
<dbReference type="InterPro" id="IPR003593">
    <property type="entry name" value="AAA+_ATPase"/>
</dbReference>
<keyword evidence="5" id="KW-0547">Nucleotide-binding</keyword>
<keyword evidence="6 11" id="KW-0067">ATP-binding</keyword>
<evidence type="ECO:0000256" key="8">
    <source>
        <dbReference type="ARBA" id="ARBA00023136"/>
    </source>
</evidence>
<feature type="transmembrane region" description="Helical" evidence="9">
    <location>
        <begin position="49"/>
        <end position="67"/>
    </location>
</feature>
<feature type="transmembrane region" description="Helical" evidence="9">
    <location>
        <begin position="185"/>
        <end position="203"/>
    </location>
</feature>
<keyword evidence="12" id="KW-1185">Reference proteome</keyword>
<evidence type="ECO:0000259" key="10">
    <source>
        <dbReference type="PROSITE" id="PS50893"/>
    </source>
</evidence>
<feature type="transmembrane region" description="Helical" evidence="9">
    <location>
        <begin position="20"/>
        <end position="42"/>
    </location>
</feature>
<feature type="transmembrane region" description="Helical" evidence="9">
    <location>
        <begin position="237"/>
        <end position="257"/>
    </location>
</feature>
<dbReference type="Gene3D" id="3.40.50.300">
    <property type="entry name" value="P-loop containing nucleotide triphosphate hydrolases"/>
    <property type="match status" value="1"/>
</dbReference>
<feature type="transmembrane region" description="Helical" evidence="9">
    <location>
        <begin position="131"/>
        <end position="151"/>
    </location>
</feature>
<name>A0ABP5VGA7_9ACTN</name>
<dbReference type="RefSeq" id="WP_344586952.1">
    <property type="nucleotide sequence ID" value="NZ_BAAARW010000002.1"/>
</dbReference>
<dbReference type="Proteomes" id="UP001501231">
    <property type="component" value="Unassembled WGS sequence"/>
</dbReference>
<dbReference type="PROSITE" id="PS50893">
    <property type="entry name" value="ABC_TRANSPORTER_2"/>
    <property type="match status" value="1"/>
</dbReference>
<evidence type="ECO:0000256" key="3">
    <source>
        <dbReference type="ARBA" id="ARBA00022475"/>
    </source>
</evidence>
<dbReference type="InterPro" id="IPR001851">
    <property type="entry name" value="ABC_transp_permease"/>
</dbReference>
<dbReference type="CDD" id="cd06581">
    <property type="entry name" value="TM_PBP1_LivM_like"/>
    <property type="match status" value="1"/>
</dbReference>
<dbReference type="GO" id="GO:0005524">
    <property type="term" value="F:ATP binding"/>
    <property type="evidence" value="ECO:0007669"/>
    <property type="project" value="UniProtKB-KW"/>
</dbReference>
<evidence type="ECO:0000313" key="12">
    <source>
        <dbReference type="Proteomes" id="UP001501231"/>
    </source>
</evidence>
<keyword evidence="4 9" id="KW-0812">Transmembrane</keyword>
<feature type="transmembrane region" description="Helical" evidence="9">
    <location>
        <begin position="73"/>
        <end position="95"/>
    </location>
</feature>
<dbReference type="PANTHER" id="PTHR45772:SF9">
    <property type="entry name" value="CONSERVED COMPONENT OF ABC TRANSPORTER FOR NATURAL AMINO ACIDS"/>
    <property type="match status" value="1"/>
</dbReference>
<evidence type="ECO:0000256" key="5">
    <source>
        <dbReference type="ARBA" id="ARBA00022741"/>
    </source>
</evidence>
<evidence type="ECO:0000313" key="11">
    <source>
        <dbReference type="EMBL" id="GAA2402498.1"/>
    </source>
</evidence>
<protein>
    <submittedName>
        <fullName evidence="11">ATP-binding cassette domain-containing protein</fullName>
    </submittedName>
</protein>
<dbReference type="InterPro" id="IPR043428">
    <property type="entry name" value="LivM-like"/>
</dbReference>
<dbReference type="EMBL" id="BAAARW010000002">
    <property type="protein sequence ID" value="GAA2402498.1"/>
    <property type="molecule type" value="Genomic_DNA"/>
</dbReference>
<dbReference type="Pfam" id="PF12399">
    <property type="entry name" value="BCA_ABC_TP_C"/>
    <property type="match status" value="1"/>
</dbReference>
<evidence type="ECO:0000256" key="2">
    <source>
        <dbReference type="ARBA" id="ARBA00022448"/>
    </source>
</evidence>
<comment type="caution">
    <text evidence="11">The sequence shown here is derived from an EMBL/GenBank/DDBJ whole genome shotgun (WGS) entry which is preliminary data.</text>
</comment>
<proteinExistence type="predicted"/>
<evidence type="ECO:0000256" key="9">
    <source>
        <dbReference type="SAM" id="Phobius"/>
    </source>
</evidence>
<dbReference type="InterPro" id="IPR003439">
    <property type="entry name" value="ABC_transporter-like_ATP-bd"/>
</dbReference>
<feature type="transmembrane region" description="Helical" evidence="9">
    <location>
        <begin position="102"/>
        <end position="125"/>
    </location>
</feature>
<feature type="transmembrane region" description="Helical" evidence="9">
    <location>
        <begin position="313"/>
        <end position="338"/>
    </location>
</feature>
<dbReference type="SMART" id="SM00382">
    <property type="entry name" value="AAA"/>
    <property type="match status" value="1"/>
</dbReference>
<dbReference type="PANTHER" id="PTHR45772">
    <property type="entry name" value="CONSERVED COMPONENT OF ABC TRANSPORTER FOR NATURAL AMINO ACIDS-RELATED"/>
    <property type="match status" value="1"/>
</dbReference>
<organism evidence="11 12">
    <name type="scientific">Actinomadura vinacea</name>
    <dbReference type="NCBI Taxonomy" id="115336"/>
    <lineage>
        <taxon>Bacteria</taxon>
        <taxon>Bacillati</taxon>
        <taxon>Actinomycetota</taxon>
        <taxon>Actinomycetes</taxon>
        <taxon>Streptosporangiales</taxon>
        <taxon>Thermomonosporaceae</taxon>
        <taxon>Actinomadura</taxon>
    </lineage>
</organism>
<feature type="transmembrane region" description="Helical" evidence="9">
    <location>
        <begin position="158"/>
        <end position="179"/>
    </location>
</feature>
<accession>A0ABP5VGA7</accession>
<dbReference type="InterPro" id="IPR032823">
    <property type="entry name" value="BCA_ABC_TP_C"/>
</dbReference>
<keyword evidence="7 9" id="KW-1133">Transmembrane helix</keyword>
<dbReference type="InterPro" id="IPR051120">
    <property type="entry name" value="ABC_AA/LPS_Transport"/>
</dbReference>
<sequence>MTGHPAQGASAGRRAAVLRLASGTPGILVIALAAAFAAGALGDAAAQRLTTWTVYGLLALSLVLVWGKAGILSFAQGALFGIGAYAYGVLAGNLLPMTGESVSAVAGAALVAGLAAASIGYFVFYGRLSELPVAIVTLAFSLLLLTVMGSLSDPKYHIGSVALGGYNGLATSALTVPWAPDGLPLIATFQLVVIVTALVAVGLRTLMRRPFGRVVLATASNRERTELLGYDPRRVRLTAFALGGVVAGLAGALYAASALYIDPSVFGLAQSTMVVVWVLVGGRQSLLGGLAGVVLVEPLTSALGGAGGDFGPIVLGAVLILVVLVVPAGLVPTLAGLVRRLRARDGAAADADTAIQPIDGDPPLPRDEGRAATLSTHDLVKRFGGLVATDGVSLRFEAHRIHSIVGPNGAGKSTLFSLLVGRNRPTSGTIRLGDADITGRPAFRRARLGVGIKTQVSSVYLEATVLENLWLAAYADCRSVREADRRARAMAGWLGLAARADGPASELAHGHRQLLEIGMVLAARPAVVLLDEPTAGMTREETRLVAELVKRLSSHCTVVVVEHDMEFIRELGAPVTVLHKGAVLAEGSVDEIRADERVLSSYLGRTHADAK</sequence>
<keyword evidence="2" id="KW-0813">Transport</keyword>
<keyword evidence="8 9" id="KW-0472">Membrane</keyword>